<evidence type="ECO:0000313" key="2">
    <source>
        <dbReference type="EMBL" id="KAK5647878.1"/>
    </source>
</evidence>
<evidence type="ECO:0000256" key="1">
    <source>
        <dbReference type="SAM" id="MobiDB-lite"/>
    </source>
</evidence>
<feature type="compositionally biased region" description="Polar residues" evidence="1">
    <location>
        <begin position="18"/>
        <end position="39"/>
    </location>
</feature>
<evidence type="ECO:0000313" key="3">
    <source>
        <dbReference type="Proteomes" id="UP001329430"/>
    </source>
</evidence>
<proteinExistence type="predicted"/>
<dbReference type="AlphaFoldDB" id="A0AAN7VNU1"/>
<feature type="region of interest" description="Disordered" evidence="1">
    <location>
        <begin position="17"/>
        <end position="43"/>
    </location>
</feature>
<reference evidence="2 3" key="1">
    <citation type="journal article" date="2024" name="Insects">
        <title>An Improved Chromosome-Level Genome Assembly of the Firefly Pyrocoelia pectoralis.</title>
        <authorList>
            <person name="Fu X."/>
            <person name="Meyer-Rochow V.B."/>
            <person name="Ballantyne L."/>
            <person name="Zhu X."/>
        </authorList>
    </citation>
    <scope>NUCLEOTIDE SEQUENCE [LARGE SCALE GENOMIC DNA]</scope>
    <source>
        <strain evidence="2">XCY_ONT2</strain>
    </source>
</reference>
<sequence length="139" mass="15607">MEAVIAADDLIIDGSVTGVRSPTTPDTGLTESIRNGTSVEDTDPDIIRNQYERRSGLGFTKIYQLPNTREDEDNEEEVEDYDFKHVAKDTHIPNQTVYRSLQRPTRNALPGIQGSQTLTHKYRGPEVVTTSNRIQESCI</sequence>
<dbReference type="EMBL" id="JAVRBK010000002">
    <property type="protein sequence ID" value="KAK5647878.1"/>
    <property type="molecule type" value="Genomic_DNA"/>
</dbReference>
<accession>A0AAN7VNU1</accession>
<keyword evidence="3" id="KW-1185">Reference proteome</keyword>
<gene>
    <name evidence="2" type="ORF">RI129_002770</name>
</gene>
<protein>
    <submittedName>
        <fullName evidence="2">Uncharacterized protein</fullName>
    </submittedName>
</protein>
<dbReference type="Proteomes" id="UP001329430">
    <property type="component" value="Chromosome 2"/>
</dbReference>
<comment type="caution">
    <text evidence="2">The sequence shown here is derived from an EMBL/GenBank/DDBJ whole genome shotgun (WGS) entry which is preliminary data.</text>
</comment>
<organism evidence="2 3">
    <name type="scientific">Pyrocoelia pectoralis</name>
    <dbReference type="NCBI Taxonomy" id="417401"/>
    <lineage>
        <taxon>Eukaryota</taxon>
        <taxon>Metazoa</taxon>
        <taxon>Ecdysozoa</taxon>
        <taxon>Arthropoda</taxon>
        <taxon>Hexapoda</taxon>
        <taxon>Insecta</taxon>
        <taxon>Pterygota</taxon>
        <taxon>Neoptera</taxon>
        <taxon>Endopterygota</taxon>
        <taxon>Coleoptera</taxon>
        <taxon>Polyphaga</taxon>
        <taxon>Elateriformia</taxon>
        <taxon>Elateroidea</taxon>
        <taxon>Lampyridae</taxon>
        <taxon>Lampyrinae</taxon>
        <taxon>Pyrocoelia</taxon>
    </lineage>
</organism>
<name>A0AAN7VNU1_9COLE</name>